<evidence type="ECO:0000256" key="1">
    <source>
        <dbReference type="SAM" id="MobiDB-lite"/>
    </source>
</evidence>
<gene>
    <name evidence="2" type="ORF">XA68_12523</name>
</gene>
<sequence length="504" mass="59566">MSDSEETTETLSVAEVAALSDEQLAQFMQKHRRHNGNFSLPVDGWDKLSSHDRSQLAERLKAQQRILSQNPASHCPPLDLDQLDARLRQASDGADIVPQAQGQMQGRTTPPYTEEEQLRDLIDEETEAYNDLVSDGGRPLYPISLIEQVGRKPEEHRNMLWPFWDYPGYSSTQWLVFRQQLKRWQAFRKWQIDNRGLEDDDGGFPAFIETMKRIYAKDESTGELAKLEADPLWMKDAWLVKQRERRWQQRWQRERGCNTFSDYGDAVKRRLARHGFTRSFELQEDPQLQDRLTTWIEYLCFEYWWFDRHTDSIERLKLDHDRRWQALVDKKIPKPQETKDFVRTSQSAMEREREIDQARQAIRMAEANEKRVYFLTQEDPQRLTIPEARRIQMLGDARKQSKAAQEWHELIYQRGNMITDFIRATFGYVEAQKDAAYHATIAQWVLEQVPLVRAELIQPDMTEASPDTKNRKRKRAQDEDNPEEWSSKMQKPGHREITRLPQSS</sequence>
<protein>
    <submittedName>
        <fullName evidence="2">Uncharacterized protein</fullName>
    </submittedName>
</protein>
<reference evidence="2 3" key="1">
    <citation type="journal article" date="2015" name="BMC Genomics">
        <title>Gene expression during zombie ant biting behavior reflects the complexity underlying fungal parasitic behavioral manipulation.</title>
        <authorList>
            <person name="de Bekker C."/>
            <person name="Ohm R.A."/>
            <person name="Loreto R.G."/>
            <person name="Sebastian A."/>
            <person name="Albert I."/>
            <person name="Merrow M."/>
            <person name="Brachmann A."/>
            <person name="Hughes D.P."/>
        </authorList>
    </citation>
    <scope>NUCLEOTIDE SEQUENCE [LARGE SCALE GENOMIC DNA]</scope>
    <source>
        <strain evidence="2 3">SC16a</strain>
    </source>
</reference>
<accession>A0A2A9PP45</accession>
<keyword evidence="3" id="KW-1185">Reference proteome</keyword>
<comment type="caution">
    <text evidence="2">The sequence shown here is derived from an EMBL/GenBank/DDBJ whole genome shotgun (WGS) entry which is preliminary data.</text>
</comment>
<name>A0A2A9PP45_OPHUN</name>
<dbReference type="EMBL" id="LAZP02000021">
    <property type="protein sequence ID" value="PFH62652.1"/>
    <property type="molecule type" value="Genomic_DNA"/>
</dbReference>
<dbReference type="Proteomes" id="UP000037136">
    <property type="component" value="Unassembled WGS sequence"/>
</dbReference>
<dbReference type="AlphaFoldDB" id="A0A2A9PP45"/>
<proteinExistence type="predicted"/>
<feature type="region of interest" description="Disordered" evidence="1">
    <location>
        <begin position="457"/>
        <end position="504"/>
    </location>
</feature>
<evidence type="ECO:0000313" key="3">
    <source>
        <dbReference type="Proteomes" id="UP000037136"/>
    </source>
</evidence>
<dbReference type="STRING" id="268505.A0A2A9PP45"/>
<evidence type="ECO:0000313" key="2">
    <source>
        <dbReference type="EMBL" id="PFH62652.1"/>
    </source>
</evidence>
<reference evidence="2 3" key="2">
    <citation type="journal article" date="2017" name="Sci. Rep.">
        <title>Ant-infecting Ophiocordyceps genomes reveal a high diversity of potential behavioral manipulation genes and a possible major role for enterotoxins.</title>
        <authorList>
            <person name="de Bekker C."/>
            <person name="Ohm R.A."/>
            <person name="Evans H.C."/>
            <person name="Brachmann A."/>
            <person name="Hughes D.P."/>
        </authorList>
    </citation>
    <scope>NUCLEOTIDE SEQUENCE [LARGE SCALE GENOMIC DNA]</scope>
    <source>
        <strain evidence="2 3">SC16a</strain>
    </source>
</reference>
<dbReference type="OrthoDB" id="4919781at2759"/>
<organism evidence="2 3">
    <name type="scientific">Ophiocordyceps unilateralis</name>
    <name type="common">Zombie-ant fungus</name>
    <name type="synonym">Torrubia unilateralis</name>
    <dbReference type="NCBI Taxonomy" id="268505"/>
    <lineage>
        <taxon>Eukaryota</taxon>
        <taxon>Fungi</taxon>
        <taxon>Dikarya</taxon>
        <taxon>Ascomycota</taxon>
        <taxon>Pezizomycotina</taxon>
        <taxon>Sordariomycetes</taxon>
        <taxon>Hypocreomycetidae</taxon>
        <taxon>Hypocreales</taxon>
        <taxon>Ophiocordycipitaceae</taxon>
        <taxon>Ophiocordyceps</taxon>
    </lineage>
</organism>